<dbReference type="EMBL" id="JAGGKG010000002">
    <property type="protein sequence ID" value="MBP1904062.1"/>
    <property type="molecule type" value="Genomic_DNA"/>
</dbReference>
<feature type="transmembrane region" description="Helical" evidence="1">
    <location>
        <begin position="118"/>
        <end position="138"/>
    </location>
</feature>
<evidence type="ECO:0000313" key="2">
    <source>
        <dbReference type="EMBL" id="MBP1904062.1"/>
    </source>
</evidence>
<proteinExistence type="predicted"/>
<evidence type="ECO:0000256" key="1">
    <source>
        <dbReference type="SAM" id="Phobius"/>
    </source>
</evidence>
<accession>A0ABS4FNA4</accession>
<name>A0ABS4FNA4_9BACL</name>
<feature type="transmembrane region" description="Helical" evidence="1">
    <location>
        <begin position="145"/>
        <end position="165"/>
    </location>
</feature>
<feature type="transmembrane region" description="Helical" evidence="1">
    <location>
        <begin position="81"/>
        <end position="106"/>
    </location>
</feature>
<dbReference type="RefSeq" id="WP_210087738.1">
    <property type="nucleotide sequence ID" value="NZ_JAGGKG010000002.1"/>
</dbReference>
<evidence type="ECO:0000313" key="3">
    <source>
        <dbReference type="Proteomes" id="UP001519272"/>
    </source>
</evidence>
<dbReference type="PANTHER" id="PTHR41309">
    <property type="entry name" value="MEMBRANE PROTEIN-RELATED"/>
    <property type="match status" value="1"/>
</dbReference>
<reference evidence="2 3" key="1">
    <citation type="submission" date="2021-03" db="EMBL/GenBank/DDBJ databases">
        <title>Genomic Encyclopedia of Type Strains, Phase IV (KMG-IV): sequencing the most valuable type-strain genomes for metagenomic binning, comparative biology and taxonomic classification.</title>
        <authorList>
            <person name="Goeker M."/>
        </authorList>
    </citation>
    <scope>NUCLEOTIDE SEQUENCE [LARGE SCALE GENOMIC DNA]</scope>
    <source>
        <strain evidence="2 3">DSM 14349</strain>
    </source>
</reference>
<gene>
    <name evidence="2" type="ORF">J2Z32_000679</name>
</gene>
<keyword evidence="1" id="KW-0472">Membrane</keyword>
<feature type="transmembrane region" description="Helical" evidence="1">
    <location>
        <begin position="39"/>
        <end position="60"/>
    </location>
</feature>
<comment type="caution">
    <text evidence="2">The sequence shown here is derived from an EMBL/GenBank/DDBJ whole genome shotgun (WGS) entry which is preliminary data.</text>
</comment>
<dbReference type="PANTHER" id="PTHR41309:SF2">
    <property type="entry name" value="MEMBRANE PROTEIN"/>
    <property type="match status" value="1"/>
</dbReference>
<dbReference type="InterPro" id="IPR025699">
    <property type="entry name" value="ABC2_memb-like"/>
</dbReference>
<feature type="transmembrane region" description="Helical" evidence="1">
    <location>
        <begin position="12"/>
        <end position="33"/>
    </location>
</feature>
<dbReference type="Proteomes" id="UP001519272">
    <property type="component" value="Unassembled WGS sequence"/>
</dbReference>
<sequence length="212" mass="24144">MSDMFNLMRKEIIMIKNYLWFIIGYSLLFRFAFQGQQNLMLEVLIPSMIIVIVVGSDLKLAYQQFLVSLPLSRKMLVASKYVTSLVLILASQILVVSVDALVSFVLNGSWQWNWVNAQLGALIILLFSFVYLPISYWLGHIGAKYINTVMMVGAMIVSGIFGDIWQKNPNATWIMWANTHQTALIIFIACISLLFGVISYITSVSFYNKKDF</sequence>
<dbReference type="Pfam" id="PF13346">
    <property type="entry name" value="ABC2_membrane_5"/>
    <property type="match status" value="1"/>
</dbReference>
<keyword evidence="1" id="KW-1133">Transmembrane helix</keyword>
<evidence type="ECO:0008006" key="4">
    <source>
        <dbReference type="Google" id="ProtNLM"/>
    </source>
</evidence>
<feature type="transmembrane region" description="Helical" evidence="1">
    <location>
        <begin position="185"/>
        <end position="207"/>
    </location>
</feature>
<keyword evidence="1" id="KW-0812">Transmembrane</keyword>
<keyword evidence="3" id="KW-1185">Reference proteome</keyword>
<protein>
    <recommendedName>
        <fullName evidence="4">ABC transporter permease</fullName>
    </recommendedName>
</protein>
<organism evidence="2 3">
    <name type="scientific">Paenibacillus turicensis</name>
    <dbReference type="NCBI Taxonomy" id="160487"/>
    <lineage>
        <taxon>Bacteria</taxon>
        <taxon>Bacillati</taxon>
        <taxon>Bacillota</taxon>
        <taxon>Bacilli</taxon>
        <taxon>Bacillales</taxon>
        <taxon>Paenibacillaceae</taxon>
        <taxon>Paenibacillus</taxon>
    </lineage>
</organism>